<accession>A0A1I7X5B6</accession>
<evidence type="ECO:0000313" key="3">
    <source>
        <dbReference type="WBParaSite" id="Hba_12607"/>
    </source>
</evidence>
<proteinExistence type="predicted"/>
<keyword evidence="1" id="KW-0472">Membrane</keyword>
<protein>
    <submittedName>
        <fullName evidence="3">Secreted protein</fullName>
    </submittedName>
</protein>
<dbReference type="Proteomes" id="UP000095283">
    <property type="component" value="Unplaced"/>
</dbReference>
<dbReference type="WBParaSite" id="Hba_12607">
    <property type="protein sequence ID" value="Hba_12607"/>
    <property type="gene ID" value="Hba_12607"/>
</dbReference>
<keyword evidence="1" id="KW-0812">Transmembrane</keyword>
<dbReference type="AlphaFoldDB" id="A0A1I7X5B6"/>
<evidence type="ECO:0000256" key="1">
    <source>
        <dbReference type="SAM" id="Phobius"/>
    </source>
</evidence>
<keyword evidence="2" id="KW-1185">Reference proteome</keyword>
<reference evidence="3" key="1">
    <citation type="submission" date="2016-11" db="UniProtKB">
        <authorList>
            <consortium name="WormBaseParasite"/>
        </authorList>
    </citation>
    <scope>IDENTIFICATION</scope>
</reference>
<organism evidence="2 3">
    <name type="scientific">Heterorhabditis bacteriophora</name>
    <name type="common">Entomopathogenic nematode worm</name>
    <dbReference type="NCBI Taxonomy" id="37862"/>
    <lineage>
        <taxon>Eukaryota</taxon>
        <taxon>Metazoa</taxon>
        <taxon>Ecdysozoa</taxon>
        <taxon>Nematoda</taxon>
        <taxon>Chromadorea</taxon>
        <taxon>Rhabditida</taxon>
        <taxon>Rhabditina</taxon>
        <taxon>Rhabditomorpha</taxon>
        <taxon>Strongyloidea</taxon>
        <taxon>Heterorhabditidae</taxon>
        <taxon>Heterorhabditis</taxon>
    </lineage>
</organism>
<sequence>MMLVLSVLHLCIYLDLVIFRGAYQEEKYLSFRICYYNNIVGILMLKQITITTYALQLY</sequence>
<keyword evidence="1" id="KW-1133">Transmembrane helix</keyword>
<feature type="transmembrane region" description="Helical" evidence="1">
    <location>
        <begin position="35"/>
        <end position="55"/>
    </location>
</feature>
<evidence type="ECO:0000313" key="2">
    <source>
        <dbReference type="Proteomes" id="UP000095283"/>
    </source>
</evidence>
<name>A0A1I7X5B6_HETBA</name>